<dbReference type="CDD" id="cd02440">
    <property type="entry name" value="AdoMet_MTases"/>
    <property type="match status" value="1"/>
</dbReference>
<evidence type="ECO:0000259" key="3">
    <source>
        <dbReference type="Pfam" id="PF13649"/>
    </source>
</evidence>
<dbReference type="Gene3D" id="3.40.50.150">
    <property type="entry name" value="Vaccinia Virus protein VP39"/>
    <property type="match status" value="1"/>
</dbReference>
<accession>A0A8J3Z6J5</accession>
<evidence type="ECO:0000256" key="2">
    <source>
        <dbReference type="ARBA" id="ARBA00022679"/>
    </source>
</evidence>
<dbReference type="GO" id="GO:0008168">
    <property type="term" value="F:methyltransferase activity"/>
    <property type="evidence" value="ECO:0007669"/>
    <property type="project" value="UniProtKB-KW"/>
</dbReference>
<dbReference type="RefSeq" id="WP_203997696.1">
    <property type="nucleotide sequence ID" value="NZ_BOPG01000033.1"/>
</dbReference>
<feature type="domain" description="Methyltransferase" evidence="3">
    <location>
        <begin position="51"/>
        <end position="141"/>
    </location>
</feature>
<dbReference type="PANTHER" id="PTHR43861">
    <property type="entry name" value="TRANS-ACONITATE 2-METHYLTRANSFERASE-RELATED"/>
    <property type="match status" value="1"/>
</dbReference>
<proteinExistence type="predicted"/>
<evidence type="ECO:0000256" key="1">
    <source>
        <dbReference type="ARBA" id="ARBA00022603"/>
    </source>
</evidence>
<keyword evidence="2" id="KW-0808">Transferase</keyword>
<name>A0A8J3Z6J5_9ACTN</name>
<dbReference type="Pfam" id="PF13649">
    <property type="entry name" value="Methyltransf_25"/>
    <property type="match status" value="1"/>
</dbReference>
<gene>
    <name evidence="4" type="ORF">Vau01_053880</name>
</gene>
<reference evidence="4" key="1">
    <citation type="submission" date="2021-01" db="EMBL/GenBank/DDBJ databases">
        <title>Whole genome shotgun sequence of Virgisporangium aurantiacum NBRC 16421.</title>
        <authorList>
            <person name="Komaki H."/>
            <person name="Tamura T."/>
        </authorList>
    </citation>
    <scope>NUCLEOTIDE SEQUENCE</scope>
    <source>
        <strain evidence="4">NBRC 16421</strain>
    </source>
</reference>
<comment type="caution">
    <text evidence="4">The sequence shown here is derived from an EMBL/GenBank/DDBJ whole genome shotgun (WGS) entry which is preliminary data.</text>
</comment>
<protein>
    <submittedName>
        <fullName evidence="4">Methyltransferase</fullName>
    </submittedName>
</protein>
<evidence type="ECO:0000313" key="5">
    <source>
        <dbReference type="Proteomes" id="UP000612585"/>
    </source>
</evidence>
<dbReference type="AlphaFoldDB" id="A0A8J3Z6J5"/>
<sequence>MTFLDAIRDSYDTVAADYVKIIEGPQRLDPISRAMLTGFAELLLAADRGPVADLGCGPGWFTNLLADKGLDAFGVDLSPGMIEQARQAFPHLRFEVGSMTALDIPDATLGGALAFYSTHHTPPEHLPVVYAEFHRVLAPGGLLMLGGHVGDDLHYSPTQAYGGNPVSYESHLVPADRIADLLAAAGFTVTARLDQPHDGERRHAILIAEKPAEPAAATA</sequence>
<dbReference type="InterPro" id="IPR029063">
    <property type="entry name" value="SAM-dependent_MTases_sf"/>
</dbReference>
<dbReference type="PANTHER" id="PTHR43861:SF1">
    <property type="entry name" value="TRANS-ACONITATE 2-METHYLTRANSFERASE"/>
    <property type="match status" value="1"/>
</dbReference>
<dbReference type="EMBL" id="BOPG01000033">
    <property type="protein sequence ID" value="GIJ57872.1"/>
    <property type="molecule type" value="Genomic_DNA"/>
</dbReference>
<keyword evidence="1 4" id="KW-0489">Methyltransferase</keyword>
<dbReference type="Proteomes" id="UP000612585">
    <property type="component" value="Unassembled WGS sequence"/>
</dbReference>
<dbReference type="InterPro" id="IPR041698">
    <property type="entry name" value="Methyltransf_25"/>
</dbReference>
<evidence type="ECO:0000313" key="4">
    <source>
        <dbReference type="EMBL" id="GIJ57872.1"/>
    </source>
</evidence>
<keyword evidence="5" id="KW-1185">Reference proteome</keyword>
<dbReference type="SUPFAM" id="SSF53335">
    <property type="entry name" value="S-adenosyl-L-methionine-dependent methyltransferases"/>
    <property type="match status" value="1"/>
</dbReference>
<dbReference type="GO" id="GO:0032259">
    <property type="term" value="P:methylation"/>
    <property type="evidence" value="ECO:0007669"/>
    <property type="project" value="UniProtKB-KW"/>
</dbReference>
<organism evidence="4 5">
    <name type="scientific">Virgisporangium aurantiacum</name>
    <dbReference type="NCBI Taxonomy" id="175570"/>
    <lineage>
        <taxon>Bacteria</taxon>
        <taxon>Bacillati</taxon>
        <taxon>Actinomycetota</taxon>
        <taxon>Actinomycetes</taxon>
        <taxon>Micromonosporales</taxon>
        <taxon>Micromonosporaceae</taxon>
        <taxon>Virgisporangium</taxon>
    </lineage>
</organism>